<dbReference type="Proteomes" id="UP000004995">
    <property type="component" value="Unassembled WGS sequence"/>
</dbReference>
<sequence>MVTDCNSFHAHMCLRLQPLSMAGERSPNSTFPSSLAPVGILHCSGLAVGSGLATKHDCPAPVGLGQGLGHRVPNQLCPV</sequence>
<reference evidence="1" key="2">
    <citation type="submission" date="2018-08" db="UniProtKB">
        <authorList>
            <consortium name="EnsemblPlants"/>
        </authorList>
    </citation>
    <scope>IDENTIFICATION</scope>
    <source>
        <strain evidence="1">Yugu1</strain>
    </source>
</reference>
<proteinExistence type="predicted"/>
<evidence type="ECO:0000313" key="2">
    <source>
        <dbReference type="Proteomes" id="UP000004995"/>
    </source>
</evidence>
<name>K4ANT4_SETIT</name>
<dbReference type="HOGENOM" id="CLU_2610590_0_0_1"/>
<protein>
    <submittedName>
        <fullName evidence="1">Uncharacterized protein</fullName>
    </submittedName>
</protein>
<evidence type="ECO:0000313" key="1">
    <source>
        <dbReference type="EnsemblPlants" id="KQK89021"/>
    </source>
</evidence>
<reference evidence="2" key="1">
    <citation type="journal article" date="2012" name="Nat. Biotechnol.">
        <title>Reference genome sequence of the model plant Setaria.</title>
        <authorList>
            <person name="Bennetzen J.L."/>
            <person name="Schmutz J."/>
            <person name="Wang H."/>
            <person name="Percifield R."/>
            <person name="Hawkins J."/>
            <person name="Pontaroli A.C."/>
            <person name="Estep M."/>
            <person name="Feng L."/>
            <person name="Vaughn J.N."/>
            <person name="Grimwood J."/>
            <person name="Jenkins J."/>
            <person name="Barry K."/>
            <person name="Lindquist E."/>
            <person name="Hellsten U."/>
            <person name="Deshpande S."/>
            <person name="Wang X."/>
            <person name="Wu X."/>
            <person name="Mitros T."/>
            <person name="Triplett J."/>
            <person name="Yang X."/>
            <person name="Ye C.Y."/>
            <person name="Mauro-Herrera M."/>
            <person name="Wang L."/>
            <person name="Li P."/>
            <person name="Sharma M."/>
            <person name="Sharma R."/>
            <person name="Ronald P.C."/>
            <person name="Panaud O."/>
            <person name="Kellogg E.A."/>
            <person name="Brutnell T.P."/>
            <person name="Doust A.N."/>
            <person name="Tuskan G.A."/>
            <person name="Rokhsar D."/>
            <person name="Devos K.M."/>
        </authorList>
    </citation>
    <scope>NUCLEOTIDE SEQUENCE [LARGE SCALE GENOMIC DNA]</scope>
    <source>
        <strain evidence="2">cv. Yugu1</strain>
    </source>
</reference>
<dbReference type="EMBL" id="AGNK02005606">
    <property type="status" value="NOT_ANNOTATED_CDS"/>
    <property type="molecule type" value="Genomic_DNA"/>
</dbReference>
<accession>K4ANT4</accession>
<keyword evidence="2" id="KW-1185">Reference proteome</keyword>
<dbReference type="EnsemblPlants" id="KQK89021">
    <property type="protein sequence ID" value="KQK89021"/>
    <property type="gene ID" value="SETIT_040581mg"/>
</dbReference>
<dbReference type="InParanoid" id="K4ANT4"/>
<dbReference type="AlphaFoldDB" id="K4ANT4"/>
<dbReference type="Gramene" id="KQK89021">
    <property type="protein sequence ID" value="KQK89021"/>
    <property type="gene ID" value="SETIT_040581mg"/>
</dbReference>
<organism evidence="1 2">
    <name type="scientific">Setaria italica</name>
    <name type="common">Foxtail millet</name>
    <name type="synonym">Panicum italicum</name>
    <dbReference type="NCBI Taxonomy" id="4555"/>
    <lineage>
        <taxon>Eukaryota</taxon>
        <taxon>Viridiplantae</taxon>
        <taxon>Streptophyta</taxon>
        <taxon>Embryophyta</taxon>
        <taxon>Tracheophyta</taxon>
        <taxon>Spermatophyta</taxon>
        <taxon>Magnoliopsida</taxon>
        <taxon>Liliopsida</taxon>
        <taxon>Poales</taxon>
        <taxon>Poaceae</taxon>
        <taxon>PACMAD clade</taxon>
        <taxon>Panicoideae</taxon>
        <taxon>Panicodae</taxon>
        <taxon>Paniceae</taxon>
        <taxon>Cenchrinae</taxon>
        <taxon>Setaria</taxon>
    </lineage>
</organism>